<dbReference type="PANTHER" id="PTHR39342">
    <property type="entry name" value="UPF0283 MEMBRANE PROTEIN YCJF"/>
    <property type="match status" value="1"/>
</dbReference>
<gene>
    <name evidence="10" type="ORF">CK240_07095</name>
</gene>
<dbReference type="OrthoDB" id="9816060at2"/>
<keyword evidence="11" id="KW-1185">Reference proteome</keyword>
<feature type="region of interest" description="Disordered" evidence="8">
    <location>
        <begin position="1"/>
        <end position="116"/>
    </location>
</feature>
<keyword evidence="7 9" id="KW-0472">Membrane</keyword>
<evidence type="ECO:0000256" key="8">
    <source>
        <dbReference type="SAM" id="MobiDB-lite"/>
    </source>
</evidence>
<evidence type="ECO:0000256" key="7">
    <source>
        <dbReference type="ARBA" id="ARBA00023136"/>
    </source>
</evidence>
<feature type="transmembrane region" description="Helical" evidence="9">
    <location>
        <begin position="168"/>
        <end position="189"/>
    </location>
</feature>
<dbReference type="InterPro" id="IPR006507">
    <property type="entry name" value="UPF0283"/>
</dbReference>
<dbReference type="PANTHER" id="PTHR39342:SF1">
    <property type="entry name" value="UPF0283 MEMBRANE PROTEIN YCJF"/>
    <property type="match status" value="1"/>
</dbReference>
<reference evidence="10 11" key="1">
    <citation type="submission" date="2017-09" db="EMBL/GenBank/DDBJ databases">
        <title>Paracoccus alkalisoli sp. nov., isolated from saline alkaline soil.</title>
        <authorList>
            <person name="Dong X."/>
            <person name="Zhang G."/>
        </authorList>
    </citation>
    <scope>NUCLEOTIDE SEQUENCE [LARGE SCALE GENOMIC DNA]</scope>
    <source>
        <strain evidence="10 11">WN007</strain>
    </source>
</reference>
<comment type="subcellular location">
    <subcellularLocation>
        <location evidence="1">Cell inner membrane</location>
        <topology evidence="1">Multi-pass membrane protein</topology>
    </subcellularLocation>
</comment>
<feature type="compositionally biased region" description="Pro residues" evidence="8">
    <location>
        <begin position="1"/>
        <end position="10"/>
    </location>
</feature>
<evidence type="ECO:0000313" key="11">
    <source>
        <dbReference type="Proteomes" id="UP000218023"/>
    </source>
</evidence>
<evidence type="ECO:0000256" key="5">
    <source>
        <dbReference type="ARBA" id="ARBA00022692"/>
    </source>
</evidence>
<evidence type="ECO:0000256" key="2">
    <source>
        <dbReference type="ARBA" id="ARBA00008255"/>
    </source>
</evidence>
<dbReference type="Proteomes" id="UP000218023">
    <property type="component" value="Unassembled WGS sequence"/>
</dbReference>
<feature type="compositionally biased region" description="Basic and acidic residues" evidence="8">
    <location>
        <begin position="76"/>
        <end position="91"/>
    </location>
</feature>
<evidence type="ECO:0000256" key="1">
    <source>
        <dbReference type="ARBA" id="ARBA00004429"/>
    </source>
</evidence>
<proteinExistence type="inferred from homology"/>
<keyword evidence="3" id="KW-1003">Cell membrane</keyword>
<evidence type="ECO:0000256" key="3">
    <source>
        <dbReference type="ARBA" id="ARBA00022475"/>
    </source>
</evidence>
<protein>
    <submittedName>
        <fullName evidence="10">TIGR01620 family protein</fullName>
    </submittedName>
</protein>
<organism evidence="10 11">
    <name type="scientific">Paracoccus salipaludis</name>
    <dbReference type="NCBI Taxonomy" id="2032623"/>
    <lineage>
        <taxon>Bacteria</taxon>
        <taxon>Pseudomonadati</taxon>
        <taxon>Pseudomonadota</taxon>
        <taxon>Alphaproteobacteria</taxon>
        <taxon>Rhodobacterales</taxon>
        <taxon>Paracoccaceae</taxon>
        <taxon>Paracoccus</taxon>
    </lineage>
</organism>
<keyword evidence="4" id="KW-0997">Cell inner membrane</keyword>
<feature type="transmembrane region" description="Helical" evidence="9">
    <location>
        <begin position="138"/>
        <end position="156"/>
    </location>
</feature>
<evidence type="ECO:0000313" key="10">
    <source>
        <dbReference type="EMBL" id="PAU97838.1"/>
    </source>
</evidence>
<evidence type="ECO:0000256" key="9">
    <source>
        <dbReference type="SAM" id="Phobius"/>
    </source>
</evidence>
<accession>A0A2A2GKF8</accession>
<keyword evidence="5 9" id="KW-0812">Transmembrane</keyword>
<dbReference type="GO" id="GO:0005886">
    <property type="term" value="C:plasma membrane"/>
    <property type="evidence" value="ECO:0007669"/>
    <property type="project" value="UniProtKB-SubCell"/>
</dbReference>
<dbReference type="NCBIfam" id="TIGR01620">
    <property type="entry name" value="hyp_HI0043"/>
    <property type="match status" value="1"/>
</dbReference>
<evidence type="ECO:0000256" key="6">
    <source>
        <dbReference type="ARBA" id="ARBA00022989"/>
    </source>
</evidence>
<keyword evidence="6 9" id="KW-1133">Transmembrane helix</keyword>
<comment type="caution">
    <text evidence="10">The sequence shown here is derived from an EMBL/GenBank/DDBJ whole genome shotgun (WGS) entry which is preliminary data.</text>
</comment>
<dbReference type="EMBL" id="NSJZ01000004">
    <property type="protein sequence ID" value="PAU97838.1"/>
    <property type="molecule type" value="Genomic_DNA"/>
</dbReference>
<evidence type="ECO:0000256" key="4">
    <source>
        <dbReference type="ARBA" id="ARBA00022519"/>
    </source>
</evidence>
<dbReference type="InterPro" id="IPR021147">
    <property type="entry name" value="DUF697"/>
</dbReference>
<name>A0A2A2GKF8_9RHOB</name>
<sequence length="414" mass="43350">MADIPPPPRRGPVLIEYGPAAPDRGPQSGPGPSADPVAAEPAQAEDASRAASRPQDAGPIGGEHRARPTPPPPRADWTDRPPPPRDARAPRLLDAPAGPSPADAPPIDDGLSAPLPRPRTMEMVTRIVGRGPSKVTRFFLNSLAALLTFLLSMAALEFFDSLMARSPVLGWVGVGLFAAFTLATLALAVREYAAWARLGRIDAIHRESGLALSSGDLARANAAVDKLDALYARRPEMARARQNLAGRRGDSFDARVVLALAEAELLAPLDQQARREIEAAARTVAAATALIPLALADVLTALAANLRMIRRMAEIYGGRAGAVGGWRLARTVVTHLIATGAVAAGDDLIHTMAGGGVLAKVSRRFGEGVVNGALTARVGIAAMEVCRPLPFIQAPKPKVGNLLTRGLKGLFGND</sequence>
<dbReference type="AlphaFoldDB" id="A0A2A2GKF8"/>
<comment type="similarity">
    <text evidence="2">Belongs to the UPF0283 family.</text>
</comment>
<dbReference type="Pfam" id="PF05128">
    <property type="entry name" value="DUF697"/>
    <property type="match status" value="1"/>
</dbReference>